<keyword evidence="4" id="KW-1185">Reference proteome</keyword>
<dbReference type="Proteomes" id="UP000214606">
    <property type="component" value="Chromosome"/>
</dbReference>
<sequence length="123" mass="14337">MKNEDGHIFPMTIGIFLLCIMILTAYASSYIQEQRFRHDAKEFYLQETLMLAGVQYSLKKADYSDTQEILELPNGTISYKRTKKEKGIVNISITCKTIKGTEYTANFHYDLNNQQIMSWNEYS</sequence>
<dbReference type="InterPro" id="IPR020372">
    <property type="entry name" value="Competence_ComGG"/>
</dbReference>
<dbReference type="EMBL" id="CP017703">
    <property type="protein sequence ID" value="ASS91895.1"/>
    <property type="molecule type" value="Genomic_DNA"/>
</dbReference>
<name>A0A165XRV4_9BACI</name>
<organism evidence="3 4">
    <name type="scientific">Aeribacillus pallidus</name>
    <dbReference type="NCBI Taxonomy" id="33936"/>
    <lineage>
        <taxon>Bacteria</taxon>
        <taxon>Bacillati</taxon>
        <taxon>Bacillota</taxon>
        <taxon>Bacilli</taxon>
        <taxon>Bacillales</taxon>
        <taxon>Bacillaceae</taxon>
        <taxon>Aeribacillus</taxon>
    </lineage>
</organism>
<protein>
    <recommendedName>
        <fullName evidence="6">Competence protein ComG</fullName>
    </recommendedName>
</protein>
<feature type="transmembrane region" description="Helical" evidence="1">
    <location>
        <begin position="6"/>
        <end position="27"/>
    </location>
</feature>
<dbReference type="AlphaFoldDB" id="A0A165XRV4"/>
<keyword evidence="1" id="KW-0812">Transmembrane</keyword>
<dbReference type="Proteomes" id="UP000076476">
    <property type="component" value="Unassembled WGS sequence"/>
</dbReference>
<reference evidence="3 4" key="1">
    <citation type="submission" date="2016-04" db="EMBL/GenBank/DDBJ databases">
        <title>Draft genome sequence of Aeribacillus pallidus 8m3 from petroleum reservoir.</title>
        <authorList>
            <person name="Poltaraus A.B."/>
            <person name="Nazina T.N."/>
            <person name="Tourova T.P."/>
            <person name="Malakho S.M."/>
            <person name="Korshunova A.V."/>
            <person name="Sokolova D.S."/>
        </authorList>
    </citation>
    <scope>NUCLEOTIDE SEQUENCE [LARGE SCALE GENOMIC DNA]</scope>
    <source>
        <strain evidence="3 4">8m3</strain>
    </source>
</reference>
<dbReference type="EMBL" id="LWBR01000024">
    <property type="protein sequence ID" value="KZN96340.1"/>
    <property type="molecule type" value="Genomic_DNA"/>
</dbReference>
<evidence type="ECO:0000313" key="2">
    <source>
        <dbReference type="EMBL" id="ASS91895.1"/>
    </source>
</evidence>
<evidence type="ECO:0000313" key="3">
    <source>
        <dbReference type="EMBL" id="KZN96340.1"/>
    </source>
</evidence>
<dbReference type="OrthoDB" id="2969153at2"/>
<reference evidence="2 5" key="2">
    <citation type="submission" date="2016-10" db="EMBL/GenBank/DDBJ databases">
        <title>The whole genome sequencing and assembly of Aeribacillus pallidus KCTC3564 strain.</title>
        <authorList>
            <person name="Lee Y.-J."/>
            <person name="Park M.-K."/>
            <person name="Yi H."/>
            <person name="Bahn Y.-S."/>
            <person name="Kim J.F."/>
            <person name="Lee D.-W."/>
        </authorList>
    </citation>
    <scope>NUCLEOTIDE SEQUENCE [LARGE SCALE GENOMIC DNA]</scope>
    <source>
        <strain evidence="2 5">KCTC3564</strain>
    </source>
</reference>
<accession>A0A165XRV4</accession>
<gene>
    <name evidence="2" type="ORF">AP3564_18050</name>
    <name evidence="3" type="ORF">AZI98_09805</name>
</gene>
<dbReference type="RefSeq" id="WP_063388099.1">
    <property type="nucleotide sequence ID" value="NZ_CP017703.1"/>
</dbReference>
<evidence type="ECO:0000256" key="1">
    <source>
        <dbReference type="SAM" id="Phobius"/>
    </source>
</evidence>
<dbReference type="KEGG" id="apak:AP3564_18050"/>
<keyword evidence="1" id="KW-1133">Transmembrane helix</keyword>
<evidence type="ECO:0000313" key="5">
    <source>
        <dbReference type="Proteomes" id="UP000214606"/>
    </source>
</evidence>
<dbReference type="Pfam" id="PF14173">
    <property type="entry name" value="ComGG"/>
    <property type="match status" value="1"/>
</dbReference>
<evidence type="ECO:0000313" key="4">
    <source>
        <dbReference type="Proteomes" id="UP000076476"/>
    </source>
</evidence>
<evidence type="ECO:0008006" key="6">
    <source>
        <dbReference type="Google" id="ProtNLM"/>
    </source>
</evidence>
<dbReference type="STRING" id="33936.AZI98_09805"/>
<keyword evidence="1" id="KW-0472">Membrane</keyword>
<proteinExistence type="predicted"/>